<evidence type="ECO:0000313" key="2">
    <source>
        <dbReference type="EMBL" id="GGR62454.1"/>
    </source>
</evidence>
<accession>A0A918FP28</accession>
<protein>
    <submittedName>
        <fullName evidence="2">Uncharacterized protein</fullName>
    </submittedName>
</protein>
<organism evidence="2 3">
    <name type="scientific">Streptomyces aurantiogriseus</name>
    <dbReference type="NCBI Taxonomy" id="66870"/>
    <lineage>
        <taxon>Bacteria</taxon>
        <taxon>Bacillati</taxon>
        <taxon>Actinomycetota</taxon>
        <taxon>Actinomycetes</taxon>
        <taxon>Kitasatosporales</taxon>
        <taxon>Streptomycetaceae</taxon>
        <taxon>Streptomyces</taxon>
    </lineage>
</organism>
<sequence length="149" mass="17027">MIHERNRVALAWLIDPLEAVSARWGNALTDSARNMLLMEVGRRSLAYWAWDEQTWTAFVASVTGEIRHRRRAHLVAWGYLFGGHRRLHHRVQMPKLRPLATSSSATGPSIPRWSRSARCWNAGRPRRNRSRSWSVPPCSMPCSASAART</sequence>
<evidence type="ECO:0000313" key="3">
    <source>
        <dbReference type="Proteomes" id="UP000658320"/>
    </source>
</evidence>
<gene>
    <name evidence="2" type="ORF">GCM10010251_94060</name>
</gene>
<dbReference type="AlphaFoldDB" id="A0A918FP28"/>
<dbReference type="Proteomes" id="UP000658320">
    <property type="component" value="Unassembled WGS sequence"/>
</dbReference>
<proteinExistence type="predicted"/>
<reference evidence="2" key="1">
    <citation type="journal article" date="2014" name="Int. J. Syst. Evol. Microbiol.">
        <title>Complete genome sequence of Corynebacterium casei LMG S-19264T (=DSM 44701T), isolated from a smear-ripened cheese.</title>
        <authorList>
            <consortium name="US DOE Joint Genome Institute (JGI-PGF)"/>
            <person name="Walter F."/>
            <person name="Albersmeier A."/>
            <person name="Kalinowski J."/>
            <person name="Ruckert C."/>
        </authorList>
    </citation>
    <scope>NUCLEOTIDE SEQUENCE</scope>
    <source>
        <strain evidence="2">JCM 4346</strain>
    </source>
</reference>
<reference evidence="2" key="2">
    <citation type="submission" date="2020-09" db="EMBL/GenBank/DDBJ databases">
        <authorList>
            <person name="Sun Q."/>
            <person name="Ohkuma M."/>
        </authorList>
    </citation>
    <scope>NUCLEOTIDE SEQUENCE</scope>
    <source>
        <strain evidence="2">JCM 4346</strain>
    </source>
</reference>
<keyword evidence="3" id="KW-1185">Reference proteome</keyword>
<dbReference type="EMBL" id="BMSX01000043">
    <property type="protein sequence ID" value="GGR62454.1"/>
    <property type="molecule type" value="Genomic_DNA"/>
</dbReference>
<evidence type="ECO:0000256" key="1">
    <source>
        <dbReference type="SAM" id="MobiDB-lite"/>
    </source>
</evidence>
<name>A0A918FP28_9ACTN</name>
<comment type="caution">
    <text evidence="2">The sequence shown here is derived from an EMBL/GenBank/DDBJ whole genome shotgun (WGS) entry which is preliminary data.</text>
</comment>
<feature type="region of interest" description="Disordered" evidence="1">
    <location>
        <begin position="123"/>
        <end position="149"/>
    </location>
</feature>